<keyword evidence="3" id="KW-1185">Reference proteome</keyword>
<gene>
    <name evidence="2" type="ORF">ACFQFQ_12195</name>
</gene>
<feature type="transmembrane region" description="Helical" evidence="1">
    <location>
        <begin position="6"/>
        <end position="25"/>
    </location>
</feature>
<evidence type="ECO:0008006" key="4">
    <source>
        <dbReference type="Google" id="ProtNLM"/>
    </source>
</evidence>
<dbReference type="EMBL" id="JBHSWG010000001">
    <property type="protein sequence ID" value="MFC6760082.1"/>
    <property type="molecule type" value="Genomic_DNA"/>
</dbReference>
<keyword evidence="1" id="KW-1133">Transmembrane helix</keyword>
<dbReference type="Proteomes" id="UP001596353">
    <property type="component" value="Unassembled WGS sequence"/>
</dbReference>
<accession>A0ABW2B3F9</accession>
<sequence length="47" mass="5518">MTNRIAIFLGLILIAAFVADTMMFGNEHLIYLGKKLFDLIEWIAFWR</sequence>
<evidence type="ECO:0000256" key="1">
    <source>
        <dbReference type="SAM" id="Phobius"/>
    </source>
</evidence>
<organism evidence="2 3">
    <name type="scientific">Sulfitobacter porphyrae</name>
    <dbReference type="NCBI Taxonomy" id="1246864"/>
    <lineage>
        <taxon>Bacteria</taxon>
        <taxon>Pseudomonadati</taxon>
        <taxon>Pseudomonadota</taxon>
        <taxon>Alphaproteobacteria</taxon>
        <taxon>Rhodobacterales</taxon>
        <taxon>Roseobacteraceae</taxon>
        <taxon>Sulfitobacter</taxon>
    </lineage>
</organism>
<proteinExistence type="predicted"/>
<evidence type="ECO:0000313" key="3">
    <source>
        <dbReference type="Proteomes" id="UP001596353"/>
    </source>
</evidence>
<name>A0ABW2B3F9_9RHOB</name>
<reference evidence="3" key="1">
    <citation type="journal article" date="2019" name="Int. J. Syst. Evol. Microbiol.">
        <title>The Global Catalogue of Microorganisms (GCM) 10K type strain sequencing project: providing services to taxonomists for standard genome sequencing and annotation.</title>
        <authorList>
            <consortium name="The Broad Institute Genomics Platform"/>
            <consortium name="The Broad Institute Genome Sequencing Center for Infectious Disease"/>
            <person name="Wu L."/>
            <person name="Ma J."/>
        </authorList>
    </citation>
    <scope>NUCLEOTIDE SEQUENCE [LARGE SCALE GENOMIC DNA]</scope>
    <source>
        <strain evidence="3">CCUG 66188</strain>
    </source>
</reference>
<protein>
    <recommendedName>
        <fullName evidence="4">Glyceraldehyde-3-phosphate dehydrogenase</fullName>
    </recommendedName>
</protein>
<comment type="caution">
    <text evidence="2">The sequence shown here is derived from an EMBL/GenBank/DDBJ whole genome shotgun (WGS) entry which is preliminary data.</text>
</comment>
<keyword evidence="1" id="KW-0812">Transmembrane</keyword>
<keyword evidence="1" id="KW-0472">Membrane</keyword>
<evidence type="ECO:0000313" key="2">
    <source>
        <dbReference type="EMBL" id="MFC6760082.1"/>
    </source>
</evidence>